<accession>A0A1J5G3I3</accession>
<evidence type="ECO:0000313" key="8">
    <source>
        <dbReference type="Proteomes" id="UP000228560"/>
    </source>
</evidence>
<keyword evidence="1" id="KW-0324">Glycolysis</keyword>
<organism evidence="4 7">
    <name type="scientific">Candidatus Infernicultor aquiphilus</name>
    <dbReference type="NCBI Taxonomy" id="1805029"/>
    <lineage>
        <taxon>Bacteria</taxon>
        <taxon>Pseudomonadati</taxon>
        <taxon>Atribacterota</taxon>
        <taxon>Candidatus Phoenicimicrobiia</taxon>
        <taxon>Candidatus Pheonicimicrobiales</taxon>
        <taxon>Candidatus Phoenicimicrobiaceae</taxon>
        <taxon>Candidatus Infernicultor</taxon>
    </lineage>
</organism>
<dbReference type="InterPro" id="IPR001345">
    <property type="entry name" value="PG/BPGM_mutase_AS"/>
</dbReference>
<dbReference type="SMART" id="SM00855">
    <property type="entry name" value="PGAM"/>
    <property type="match status" value="1"/>
</dbReference>
<dbReference type="RefSeq" id="WP_406607062.1">
    <property type="nucleotide sequence ID" value="NZ_PFKO01000095.1"/>
</dbReference>
<dbReference type="STRING" id="1805029.AUK42_07100"/>
<dbReference type="Proteomes" id="UP000228560">
    <property type="component" value="Unassembled WGS sequence"/>
</dbReference>
<dbReference type="EMBL" id="PFKO01000095">
    <property type="protein sequence ID" value="PIY33305.1"/>
    <property type="molecule type" value="Genomic_DNA"/>
</dbReference>
<feature type="binding site" evidence="3">
    <location>
        <begin position="14"/>
        <end position="21"/>
    </location>
    <ligand>
        <name>substrate</name>
    </ligand>
</feature>
<reference evidence="8 9" key="2">
    <citation type="submission" date="2017-09" db="EMBL/GenBank/DDBJ databases">
        <title>Depth-based differentiation of microbial function through sediment-hosted aquifers and enrichment of novel symbionts in the deep terrestrial subsurface.</title>
        <authorList>
            <person name="Probst A.J."/>
            <person name="Ladd B."/>
            <person name="Jarett J.K."/>
            <person name="Geller-Mcgrath D.E."/>
            <person name="Sieber C.M."/>
            <person name="Emerson J.B."/>
            <person name="Anantharaman K."/>
            <person name="Thomas B.C."/>
            <person name="Malmstrom R."/>
            <person name="Stieglmeier M."/>
            <person name="Klingl A."/>
            <person name="Woyke T."/>
            <person name="Ryan C.M."/>
            <person name="Banfield J.F."/>
        </authorList>
    </citation>
    <scope>NUCLEOTIDE SEQUENCE [LARGE SCALE GENOMIC DNA]</scope>
    <source>
        <strain evidence="5">CG_4_10_14_3_um_filter_34_13</strain>
        <strain evidence="6">CG_4_9_14_3_um_filter_33_16</strain>
    </source>
</reference>
<dbReference type="InterPro" id="IPR013078">
    <property type="entry name" value="His_Pase_superF_clade-1"/>
</dbReference>
<evidence type="ECO:0000313" key="5">
    <source>
        <dbReference type="EMBL" id="PIY33305.1"/>
    </source>
</evidence>
<dbReference type="Gene3D" id="3.40.50.1240">
    <property type="entry name" value="Phosphoglycerate mutase-like"/>
    <property type="match status" value="1"/>
</dbReference>
<feature type="binding site" evidence="3">
    <location>
        <position position="99"/>
    </location>
    <ligand>
        <name>substrate</name>
    </ligand>
</feature>
<dbReference type="PANTHER" id="PTHR48100:SF1">
    <property type="entry name" value="HISTIDINE PHOSPHATASE FAMILY PROTEIN-RELATED"/>
    <property type="match status" value="1"/>
</dbReference>
<name>A0A1J5G3I3_9BACT</name>
<sequence length="215" mass="24885">MYKNFNGTLVILIRHGECEGNIKGIFRGRTDFPLNERGLIQAQDLAQELKNFPIKYIYSSPLSRAMQTAEIIGKTCGVEVKIEEQFNNIELGSWEGHYKKEIEKQYPEEWKLWVGNPEKLQVENMETLYEVQKRAKTCLDNLVSKHKGETLAVVSHRAVLKPLIAACLNIASPYFWRIHLDTASYSLLSHKEGRGYCLIQLNQTKHLKEYVTEWI</sequence>
<dbReference type="CDD" id="cd07067">
    <property type="entry name" value="HP_PGM_like"/>
    <property type="match status" value="1"/>
</dbReference>
<evidence type="ECO:0000313" key="9">
    <source>
        <dbReference type="Proteomes" id="UP000230646"/>
    </source>
</evidence>
<gene>
    <name evidence="4" type="ORF">AUK42_07100</name>
    <name evidence="6" type="ORF">CO097_08075</name>
    <name evidence="5" type="ORF">COZ07_02695</name>
</gene>
<dbReference type="EMBL" id="MNYY01000142">
    <property type="protein sequence ID" value="OIP67157.1"/>
    <property type="molecule type" value="Genomic_DNA"/>
</dbReference>
<comment type="caution">
    <text evidence="4">The sequence shown here is derived from an EMBL/GenBank/DDBJ whole genome shotgun (WGS) entry which is preliminary data.</text>
</comment>
<feature type="binding site" evidence="3">
    <location>
        <position position="64"/>
    </location>
    <ligand>
        <name>substrate</name>
    </ligand>
</feature>
<dbReference type="Pfam" id="PF00300">
    <property type="entry name" value="His_Phos_1"/>
    <property type="match status" value="1"/>
</dbReference>
<accession>A0A2M7PRX8</accession>
<dbReference type="InterPro" id="IPR050275">
    <property type="entry name" value="PGM_Phosphatase"/>
</dbReference>
<dbReference type="GO" id="GO:0016791">
    <property type="term" value="F:phosphatase activity"/>
    <property type="evidence" value="ECO:0007669"/>
    <property type="project" value="TreeGrafter"/>
</dbReference>
<dbReference type="GO" id="GO:0005737">
    <property type="term" value="C:cytoplasm"/>
    <property type="evidence" value="ECO:0007669"/>
    <property type="project" value="TreeGrafter"/>
</dbReference>
<accession>A0A2M8C8T5</accession>
<evidence type="ECO:0000256" key="3">
    <source>
        <dbReference type="PIRSR" id="PIRSR613078-2"/>
    </source>
</evidence>
<evidence type="ECO:0000313" key="4">
    <source>
        <dbReference type="EMBL" id="OIP67157.1"/>
    </source>
</evidence>
<evidence type="ECO:0000256" key="2">
    <source>
        <dbReference type="ARBA" id="ARBA00023235"/>
    </source>
</evidence>
<dbReference type="PROSITE" id="PS00175">
    <property type="entry name" value="PG_MUTASE"/>
    <property type="match status" value="1"/>
</dbReference>
<proteinExistence type="predicted"/>
<protein>
    <submittedName>
        <fullName evidence="4">Phosphoglycerate mutase</fullName>
    </submittedName>
</protein>
<reference evidence="4 7" key="1">
    <citation type="journal article" date="2016" name="Environ. Microbiol.">
        <title>Genomic resolution of a cold subsurface aquifer community provides metabolic insights for novel microbes adapted to high CO concentrations.</title>
        <authorList>
            <person name="Probst A.J."/>
            <person name="Castelle C.J."/>
            <person name="Singh A."/>
            <person name="Brown C.T."/>
            <person name="Anantharaman K."/>
            <person name="Sharon I."/>
            <person name="Hug L.A."/>
            <person name="Burstein D."/>
            <person name="Emerson J.B."/>
            <person name="Thomas B.C."/>
            <person name="Banfield J.F."/>
        </authorList>
    </citation>
    <scope>NUCLEOTIDE SEQUENCE [LARGE SCALE GENOMIC DNA]</scope>
    <source>
        <strain evidence="4">CG2_30_33_13</strain>
    </source>
</reference>
<evidence type="ECO:0000313" key="7">
    <source>
        <dbReference type="Proteomes" id="UP000182763"/>
    </source>
</evidence>
<dbReference type="PANTHER" id="PTHR48100">
    <property type="entry name" value="BROAD-SPECIFICITY PHOSPHATASE YOR283W-RELATED"/>
    <property type="match status" value="1"/>
</dbReference>
<dbReference type="AlphaFoldDB" id="A0A1J5G3I3"/>
<dbReference type="Proteomes" id="UP000182763">
    <property type="component" value="Unassembled WGS sequence"/>
</dbReference>
<dbReference type="Proteomes" id="UP000230646">
    <property type="component" value="Unassembled WGS sequence"/>
</dbReference>
<keyword evidence="2" id="KW-0413">Isomerase</keyword>
<dbReference type="EMBL" id="PFTV01000206">
    <property type="protein sequence ID" value="PJB55472.1"/>
    <property type="molecule type" value="Genomic_DNA"/>
</dbReference>
<dbReference type="SUPFAM" id="SSF53254">
    <property type="entry name" value="Phosphoglycerate mutase-like"/>
    <property type="match status" value="1"/>
</dbReference>
<evidence type="ECO:0000313" key="6">
    <source>
        <dbReference type="EMBL" id="PJB55472.1"/>
    </source>
</evidence>
<evidence type="ECO:0000256" key="1">
    <source>
        <dbReference type="ARBA" id="ARBA00023152"/>
    </source>
</evidence>
<dbReference type="InterPro" id="IPR029033">
    <property type="entry name" value="His_PPase_superfam"/>
</dbReference>